<dbReference type="RefSeq" id="WP_194105947.1">
    <property type="nucleotide sequence ID" value="NZ_JADFFM010000001.1"/>
</dbReference>
<sequence>MRYFRLIFIAIIFLISITTIILGSLYFYRDIEKKTLTDKDRRNVPGSFIRLKAGTTHYQLAGPDTGKVVVLLHGFSVPYYIWDVTFEYLVNHGYRVLRYDQYGRGYSDKPDSVYNHQFYFDQLIQLLSALHIKTPVNIAGISFGGMLATNFTSRYPNLVDKVILIDPGYETLQPDKPEFLVRYYETIHPRERAESQLTDFKYPEQHPDWVAKYKVQMQYKGFTNSLISTMYNYPYNGRESNVQLNTKHKPVLLIWGREDKTVPFNFSDSVRRVLNVQFFPVDDAGHLPYLEQPAKVNARIVEFLREK</sequence>
<dbReference type="PRINTS" id="PR00412">
    <property type="entry name" value="EPOXHYDRLASE"/>
</dbReference>
<evidence type="ECO:0000313" key="4">
    <source>
        <dbReference type="Proteomes" id="UP000632774"/>
    </source>
</evidence>
<feature type="domain" description="AB hydrolase-1" evidence="2">
    <location>
        <begin position="68"/>
        <end position="293"/>
    </location>
</feature>
<evidence type="ECO:0000259" key="2">
    <source>
        <dbReference type="Pfam" id="PF00561"/>
    </source>
</evidence>
<evidence type="ECO:0000256" key="1">
    <source>
        <dbReference type="SAM" id="Phobius"/>
    </source>
</evidence>
<evidence type="ECO:0000313" key="3">
    <source>
        <dbReference type="EMBL" id="MBE9666599.1"/>
    </source>
</evidence>
<feature type="transmembrane region" description="Helical" evidence="1">
    <location>
        <begin position="6"/>
        <end position="28"/>
    </location>
</feature>
<gene>
    <name evidence="3" type="ORF">IRJ18_09525</name>
</gene>
<reference evidence="3 4" key="1">
    <citation type="submission" date="2020-10" db="EMBL/GenBank/DDBJ databases">
        <title>Mucilaginibacter mali sp. nov., isolated from rhizosphere soil of apple orchard.</title>
        <authorList>
            <person name="Lee J.-S."/>
            <person name="Kim H.S."/>
            <person name="Kim J.-S."/>
        </authorList>
    </citation>
    <scope>NUCLEOTIDE SEQUENCE [LARGE SCALE GENOMIC DNA]</scope>
    <source>
        <strain evidence="3 4">KCTC 23157</strain>
    </source>
</reference>
<keyword evidence="4" id="KW-1185">Reference proteome</keyword>
<dbReference type="InterPro" id="IPR000639">
    <property type="entry name" value="Epox_hydrolase-like"/>
</dbReference>
<dbReference type="PANTHER" id="PTHR43798">
    <property type="entry name" value="MONOACYLGLYCEROL LIPASE"/>
    <property type="match status" value="1"/>
</dbReference>
<organism evidence="3 4">
    <name type="scientific">Mucilaginibacter boryungensis</name>
    <dbReference type="NCBI Taxonomy" id="768480"/>
    <lineage>
        <taxon>Bacteria</taxon>
        <taxon>Pseudomonadati</taxon>
        <taxon>Bacteroidota</taxon>
        <taxon>Sphingobacteriia</taxon>
        <taxon>Sphingobacteriales</taxon>
        <taxon>Sphingobacteriaceae</taxon>
        <taxon>Mucilaginibacter</taxon>
    </lineage>
</organism>
<dbReference type="InterPro" id="IPR000073">
    <property type="entry name" value="AB_hydrolase_1"/>
</dbReference>
<protein>
    <submittedName>
        <fullName evidence="3">Alpha/beta hydrolase</fullName>
    </submittedName>
</protein>
<proteinExistence type="predicted"/>
<dbReference type="InterPro" id="IPR050266">
    <property type="entry name" value="AB_hydrolase_sf"/>
</dbReference>
<dbReference type="PANTHER" id="PTHR43798:SF33">
    <property type="entry name" value="HYDROLASE, PUTATIVE (AFU_ORTHOLOGUE AFUA_2G14860)-RELATED"/>
    <property type="match status" value="1"/>
</dbReference>
<keyword evidence="1" id="KW-1133">Transmembrane helix</keyword>
<dbReference type="Gene3D" id="3.40.50.1820">
    <property type="entry name" value="alpha/beta hydrolase"/>
    <property type="match status" value="1"/>
</dbReference>
<dbReference type="EMBL" id="JADFFM010000001">
    <property type="protein sequence ID" value="MBE9666599.1"/>
    <property type="molecule type" value="Genomic_DNA"/>
</dbReference>
<comment type="caution">
    <text evidence="3">The sequence shown here is derived from an EMBL/GenBank/DDBJ whole genome shotgun (WGS) entry which is preliminary data.</text>
</comment>
<keyword evidence="3" id="KW-0378">Hydrolase</keyword>
<dbReference type="PRINTS" id="PR00111">
    <property type="entry name" value="ABHYDROLASE"/>
</dbReference>
<keyword evidence="1" id="KW-0472">Membrane</keyword>
<dbReference type="Proteomes" id="UP000632774">
    <property type="component" value="Unassembled WGS sequence"/>
</dbReference>
<name>A0ABR9XGT9_9SPHI</name>
<dbReference type="Pfam" id="PF00561">
    <property type="entry name" value="Abhydrolase_1"/>
    <property type="match status" value="1"/>
</dbReference>
<dbReference type="GO" id="GO:0016787">
    <property type="term" value="F:hydrolase activity"/>
    <property type="evidence" value="ECO:0007669"/>
    <property type="project" value="UniProtKB-KW"/>
</dbReference>
<dbReference type="InterPro" id="IPR029058">
    <property type="entry name" value="AB_hydrolase_fold"/>
</dbReference>
<accession>A0ABR9XGT9</accession>
<dbReference type="SUPFAM" id="SSF53474">
    <property type="entry name" value="alpha/beta-Hydrolases"/>
    <property type="match status" value="1"/>
</dbReference>
<keyword evidence="1" id="KW-0812">Transmembrane</keyword>